<feature type="signal peptide" evidence="1">
    <location>
        <begin position="1"/>
        <end position="26"/>
    </location>
</feature>
<dbReference type="WBParaSite" id="SRAE_2000189000.1">
    <property type="protein sequence ID" value="SRAE_2000189000.1"/>
    <property type="gene ID" value="WBGene00262097"/>
</dbReference>
<dbReference type="OrthoDB" id="5843172at2759"/>
<name>A0A090LBT9_STRRB</name>
<reference evidence="3" key="1">
    <citation type="submission" date="2014-09" db="EMBL/GenBank/DDBJ databases">
        <authorList>
            <person name="Aslett A.Martin."/>
        </authorList>
    </citation>
    <scope>NUCLEOTIDE SEQUENCE</scope>
    <source>
        <strain evidence="3">ED321 Heterogonic</strain>
    </source>
</reference>
<dbReference type="Pfam" id="PF01682">
    <property type="entry name" value="DB"/>
    <property type="match status" value="1"/>
</dbReference>
<evidence type="ECO:0000313" key="5">
    <source>
        <dbReference type="WBParaSite" id="SRAE_2000189000.1"/>
    </source>
</evidence>
<reference evidence="5" key="3">
    <citation type="submission" date="2020-12" db="UniProtKB">
        <authorList>
            <consortium name="WormBaseParasite"/>
        </authorList>
    </citation>
    <scope>IDENTIFICATION</scope>
</reference>
<sequence length="272" mass="31040">MNCQMKKILIISLILIIFHVYSNINACMSSGVCGCGHSSSSCGCKVKAMGAVIKQCFDETCPPGYSCEKYGCKKNKVYGSTITKSGFIISDNEYVNQTNFLINDLVSNLKTYKEEMVNKKNKFIDTKKLDIITFQQLTNPNFLFKECCKARRLPDECLEKCDFNNFTKTTLNNMFIGYDICPLQATAEMQYCAAQGRDHRKCCKIRGVDKTIAGDKCLAFCDQRPGKILNLDYSYIPCFDVFELMKSCFYEEVKYHAQHLLMNKSIFQKKNI</sequence>
<proteinExistence type="predicted"/>
<evidence type="ECO:0000259" key="2">
    <source>
        <dbReference type="Pfam" id="PF01682"/>
    </source>
</evidence>
<gene>
    <name evidence="3 5 6" type="ORF">SRAE_2000189000</name>
</gene>
<dbReference type="PANTHER" id="PTHR46705">
    <property type="entry name" value="PROTEIN CBG09805"/>
    <property type="match status" value="1"/>
</dbReference>
<dbReference type="Proteomes" id="UP000035682">
    <property type="component" value="Unplaced"/>
</dbReference>
<feature type="domain" description="Domain of unknown function DB" evidence="2">
    <location>
        <begin position="147"/>
        <end position="249"/>
    </location>
</feature>
<dbReference type="WormBase" id="SRAE_2000189000">
    <property type="protein sequence ID" value="SRP00905"/>
    <property type="gene ID" value="WBGene00262097"/>
</dbReference>
<keyword evidence="1" id="KW-0732">Signal</keyword>
<keyword evidence="4" id="KW-1185">Reference proteome</keyword>
<dbReference type="GeneID" id="36379591"/>
<evidence type="ECO:0000313" key="4">
    <source>
        <dbReference type="Proteomes" id="UP000035682"/>
    </source>
</evidence>
<evidence type="ECO:0000313" key="6">
    <source>
        <dbReference type="WormBase" id="SRAE_2000189000"/>
    </source>
</evidence>
<dbReference type="AlphaFoldDB" id="A0A090LBT9"/>
<reference evidence="4" key="2">
    <citation type="submission" date="2014-09" db="EMBL/GenBank/DDBJ databases">
        <authorList>
            <person name="Martin A.A."/>
        </authorList>
    </citation>
    <scope>NUCLEOTIDE SEQUENCE</scope>
    <source>
        <strain evidence="4">ED321</strain>
    </source>
</reference>
<dbReference type="CTD" id="36379591"/>
<dbReference type="PROSITE" id="PS51257">
    <property type="entry name" value="PROKAR_LIPOPROTEIN"/>
    <property type="match status" value="1"/>
</dbReference>
<accession>A0A090LBT9</accession>
<dbReference type="STRING" id="34506.A0A090LBT9"/>
<evidence type="ECO:0000313" key="3">
    <source>
        <dbReference type="EMBL" id="CEF67226.1"/>
    </source>
</evidence>
<feature type="chain" id="PRO_5015030640" evidence="1">
    <location>
        <begin position="27"/>
        <end position="272"/>
    </location>
</feature>
<dbReference type="PANTHER" id="PTHR46705:SF2">
    <property type="entry name" value="DOMAIN OF UNKNOWN FUNCTION DB DOMAIN-CONTAINING PROTEIN"/>
    <property type="match status" value="1"/>
</dbReference>
<evidence type="ECO:0000256" key="1">
    <source>
        <dbReference type="SAM" id="SignalP"/>
    </source>
</evidence>
<protein>
    <submittedName>
        <fullName evidence="5">DB domain-containing protein</fullName>
    </submittedName>
</protein>
<dbReference type="InterPro" id="IPR002602">
    <property type="entry name" value="DB"/>
</dbReference>
<organism evidence="3">
    <name type="scientific">Strongyloides ratti</name>
    <name type="common">Parasitic roundworm</name>
    <dbReference type="NCBI Taxonomy" id="34506"/>
    <lineage>
        <taxon>Eukaryota</taxon>
        <taxon>Metazoa</taxon>
        <taxon>Ecdysozoa</taxon>
        <taxon>Nematoda</taxon>
        <taxon>Chromadorea</taxon>
        <taxon>Rhabditida</taxon>
        <taxon>Tylenchina</taxon>
        <taxon>Panagrolaimomorpha</taxon>
        <taxon>Strongyloidoidea</taxon>
        <taxon>Strongyloididae</taxon>
        <taxon>Strongyloides</taxon>
    </lineage>
</organism>
<dbReference type="EMBL" id="LN609529">
    <property type="protein sequence ID" value="CEF67226.1"/>
    <property type="molecule type" value="Genomic_DNA"/>
</dbReference>
<dbReference type="OMA" id="NINACMS"/>
<dbReference type="RefSeq" id="XP_024506426.1">
    <property type="nucleotide sequence ID" value="XM_024652894.1"/>
</dbReference>